<name>X6NZ04_RETFI</name>
<dbReference type="Proteomes" id="UP000023152">
    <property type="component" value="Unassembled WGS sequence"/>
</dbReference>
<evidence type="ECO:0000313" key="1">
    <source>
        <dbReference type="EMBL" id="ETO30507.1"/>
    </source>
</evidence>
<organism evidence="1 2">
    <name type="scientific">Reticulomyxa filosa</name>
    <dbReference type="NCBI Taxonomy" id="46433"/>
    <lineage>
        <taxon>Eukaryota</taxon>
        <taxon>Sar</taxon>
        <taxon>Rhizaria</taxon>
        <taxon>Retaria</taxon>
        <taxon>Foraminifera</taxon>
        <taxon>Monothalamids</taxon>
        <taxon>Reticulomyxidae</taxon>
        <taxon>Reticulomyxa</taxon>
    </lineage>
</organism>
<gene>
    <name evidence="1" type="ORF">RFI_06616</name>
</gene>
<proteinExistence type="predicted"/>
<sequence>MLFSRSPCTTPQLEAAYMGAKNEVGNDLLLLINNDEYTANSKELQLKSALDMHGKYTLTIKRKDEEWTQMFVDVVCPDEIKCEMIDSRKMFIVPKECKGKQLYSYFDLEAISFALALGETKVNPNRHEPWPITITVAYAPHFTQVKIQQWQLFVNTKQSNEEKNDL</sequence>
<evidence type="ECO:0000313" key="2">
    <source>
        <dbReference type="Proteomes" id="UP000023152"/>
    </source>
</evidence>
<keyword evidence="2" id="KW-1185">Reference proteome</keyword>
<dbReference type="EMBL" id="ASPP01005444">
    <property type="protein sequence ID" value="ETO30507.1"/>
    <property type="molecule type" value="Genomic_DNA"/>
</dbReference>
<comment type="caution">
    <text evidence="1">The sequence shown here is derived from an EMBL/GenBank/DDBJ whole genome shotgun (WGS) entry which is preliminary data.</text>
</comment>
<protein>
    <submittedName>
        <fullName evidence="1">Uncharacterized protein</fullName>
    </submittedName>
</protein>
<accession>X6NZ04</accession>
<reference evidence="1 2" key="1">
    <citation type="journal article" date="2013" name="Curr. Biol.">
        <title>The Genome of the Foraminiferan Reticulomyxa filosa.</title>
        <authorList>
            <person name="Glockner G."/>
            <person name="Hulsmann N."/>
            <person name="Schleicher M."/>
            <person name="Noegel A.A."/>
            <person name="Eichinger L."/>
            <person name="Gallinger C."/>
            <person name="Pawlowski J."/>
            <person name="Sierra R."/>
            <person name="Euteneuer U."/>
            <person name="Pillet L."/>
            <person name="Moustafa A."/>
            <person name="Platzer M."/>
            <person name="Groth M."/>
            <person name="Szafranski K."/>
            <person name="Schliwa M."/>
        </authorList>
    </citation>
    <scope>NUCLEOTIDE SEQUENCE [LARGE SCALE GENOMIC DNA]</scope>
</reference>
<dbReference type="AlphaFoldDB" id="X6NZ04"/>